<comment type="similarity">
    <text evidence="2 7">Belongs to the membrane-bound acyltransferase family.</text>
</comment>
<evidence type="ECO:0000256" key="1">
    <source>
        <dbReference type="ARBA" id="ARBA00004651"/>
    </source>
</evidence>
<keyword evidence="5 8" id="KW-1133">Transmembrane helix</keyword>
<accession>F1T403</accession>
<keyword evidence="4 8" id="KW-0812">Transmembrane</keyword>
<dbReference type="eggNOG" id="COG1696">
    <property type="taxonomic scope" value="Bacteria"/>
</dbReference>
<dbReference type="PANTHER" id="PTHR13285:SF18">
    <property type="entry name" value="PROTEIN-CYSTEINE N-PALMITOYLTRANSFERASE RASP"/>
    <property type="match status" value="1"/>
</dbReference>
<gene>
    <name evidence="9" type="ORF">HMPREF0091_10394</name>
</gene>
<dbReference type="GO" id="GO:0005886">
    <property type="term" value="C:plasma membrane"/>
    <property type="evidence" value="ECO:0007669"/>
    <property type="project" value="UniProtKB-SubCell"/>
</dbReference>
<evidence type="ECO:0000256" key="2">
    <source>
        <dbReference type="ARBA" id="ARBA00010323"/>
    </source>
</evidence>
<feature type="transmembrane region" description="Helical" evidence="8">
    <location>
        <begin position="95"/>
        <end position="113"/>
    </location>
</feature>
<dbReference type="Proteomes" id="UP000005947">
    <property type="component" value="Unassembled WGS sequence"/>
</dbReference>
<name>F1T403_9ACTN</name>
<keyword evidence="7" id="KW-0808">Transferase</keyword>
<dbReference type="PIRSF" id="PIRSF500217">
    <property type="entry name" value="AlgI"/>
    <property type="match status" value="1"/>
</dbReference>
<dbReference type="InterPro" id="IPR051085">
    <property type="entry name" value="MB_O-acyltransferase"/>
</dbReference>
<dbReference type="AlphaFoldDB" id="F1T403"/>
<keyword evidence="6 7" id="KW-0472">Membrane</keyword>
<dbReference type="EMBL" id="ACGK02000001">
    <property type="protein sequence ID" value="EGF23447.1"/>
    <property type="molecule type" value="Genomic_DNA"/>
</dbReference>
<evidence type="ECO:0000256" key="4">
    <source>
        <dbReference type="ARBA" id="ARBA00022692"/>
    </source>
</evidence>
<evidence type="ECO:0000256" key="8">
    <source>
        <dbReference type="SAM" id="Phobius"/>
    </source>
</evidence>
<keyword evidence="3 7" id="KW-1003">Cell membrane</keyword>
<protein>
    <submittedName>
        <fullName evidence="9">MBOAT family protein</fullName>
    </submittedName>
</protein>
<keyword evidence="7" id="KW-0012">Acyltransferase</keyword>
<keyword evidence="10" id="KW-1185">Reference proteome</keyword>
<evidence type="ECO:0000313" key="10">
    <source>
        <dbReference type="Proteomes" id="UP000005947"/>
    </source>
</evidence>
<feature type="transmembrane region" description="Helical" evidence="8">
    <location>
        <begin position="33"/>
        <end position="62"/>
    </location>
</feature>
<evidence type="ECO:0000256" key="3">
    <source>
        <dbReference type="ARBA" id="ARBA00022475"/>
    </source>
</evidence>
<dbReference type="PIRSF" id="PIRSF016636">
    <property type="entry name" value="AlgI_DltB"/>
    <property type="match status" value="1"/>
</dbReference>
<dbReference type="Pfam" id="PF03062">
    <property type="entry name" value="MBOAT"/>
    <property type="match status" value="1"/>
</dbReference>
<evidence type="ECO:0000313" key="9">
    <source>
        <dbReference type="EMBL" id="EGF23447.1"/>
    </source>
</evidence>
<dbReference type="InterPro" id="IPR004299">
    <property type="entry name" value="MBOAT_fam"/>
</dbReference>
<dbReference type="InterPro" id="IPR024194">
    <property type="entry name" value="Ac/AlaTfrase_AlgI/DltB"/>
</dbReference>
<organism evidence="9 10">
    <name type="scientific">Fannyhessea vaginae DSM 15829</name>
    <dbReference type="NCBI Taxonomy" id="525256"/>
    <lineage>
        <taxon>Bacteria</taxon>
        <taxon>Bacillati</taxon>
        <taxon>Actinomycetota</taxon>
        <taxon>Coriobacteriia</taxon>
        <taxon>Coriobacteriales</taxon>
        <taxon>Atopobiaceae</taxon>
        <taxon>Fannyhessea</taxon>
    </lineage>
</organism>
<feature type="transmembrane region" description="Helical" evidence="8">
    <location>
        <begin position="133"/>
        <end position="153"/>
    </location>
</feature>
<proteinExistence type="inferred from homology"/>
<dbReference type="GO" id="GO:0042121">
    <property type="term" value="P:alginic acid biosynthetic process"/>
    <property type="evidence" value="ECO:0007669"/>
    <property type="project" value="InterPro"/>
</dbReference>
<dbReference type="GO" id="GO:0016746">
    <property type="term" value="F:acyltransferase activity"/>
    <property type="evidence" value="ECO:0007669"/>
    <property type="project" value="UniProtKB-KW"/>
</dbReference>
<sequence length="419" mass="47692">MFVCFCALLCITYYAVGYIFKRFQWVVILIFSLIFYALVTNIDTIVYVAFTLVLTYVTTLSFHKIDSSSKKRLHTITTRADKKAFKHKIARIKQLVLIAALILIAGCLCYLKYWNTILYALSLAPSTKSLGLLLPLGISFYTFQALSYVFDIYNQKYTPEQNPFKLACYLIYFPQLIQGPINRFDKLSPHLFSYHAASDTHFGRASVLFCYGALKKYVMADLLVDSISYIFDYKPASLPGSVIVFGILLYSAQQYADFSGGIDMVEATSEFLGIPMQANFRRPYFSISLADFWRRWHISLGLWMKDYVFYPLALTRPMKALGKCVKTHISSHLGKTLPAALANIFVFLLVGVWHGADAHFIWWGLYNGLVIATSDIAKPLTQGLAHLLHINQKTTQLPCILGYSLLHCGKHWLVLRPYL</sequence>
<comment type="caution">
    <text evidence="9">The sequence shown here is derived from an EMBL/GenBank/DDBJ whole genome shotgun (WGS) entry which is preliminary data.</text>
</comment>
<dbReference type="PANTHER" id="PTHR13285">
    <property type="entry name" value="ACYLTRANSFERASE"/>
    <property type="match status" value="1"/>
</dbReference>
<evidence type="ECO:0000256" key="5">
    <source>
        <dbReference type="ARBA" id="ARBA00022989"/>
    </source>
</evidence>
<reference evidence="9 10" key="1">
    <citation type="submission" date="2011-02" db="EMBL/GenBank/DDBJ databases">
        <authorList>
            <person name="Muzny D."/>
            <person name="Qin X."/>
            <person name="Buhay C."/>
            <person name="Dugan-Rocha S."/>
            <person name="Ding Y."/>
            <person name="Chen G."/>
            <person name="Hawes A."/>
            <person name="Holder M."/>
            <person name="Jhangiani S."/>
            <person name="Johnson A."/>
            <person name="Khan Z."/>
            <person name="Li Z."/>
            <person name="Liu W."/>
            <person name="Liu X."/>
            <person name="Perez L."/>
            <person name="Shen H."/>
            <person name="Wang Q."/>
            <person name="Watt J."/>
            <person name="Xi L."/>
            <person name="Xin Y."/>
            <person name="Zhou J."/>
            <person name="Deng J."/>
            <person name="Jiang H."/>
            <person name="Liu Y."/>
            <person name="Qu J."/>
            <person name="Song X.-Z."/>
            <person name="Zhang L."/>
            <person name="Villasana D."/>
            <person name="Johnson A."/>
            <person name="Liu J."/>
            <person name="Liyanage D."/>
            <person name="Lorensuhewa L."/>
            <person name="Robinson T."/>
            <person name="Song A."/>
            <person name="Song B.-B."/>
            <person name="Dinh H."/>
            <person name="Thornton R."/>
            <person name="Coyle M."/>
            <person name="Francisco L."/>
            <person name="Jackson L."/>
            <person name="Javaid M."/>
            <person name="Korchina V."/>
            <person name="Kovar C."/>
            <person name="Mata R."/>
            <person name="Mathew T."/>
            <person name="Ngo R."/>
            <person name="Nguyen L."/>
            <person name="Nguyen N."/>
            <person name="Okwuonu G."/>
            <person name="Ongeri F."/>
            <person name="Pham C."/>
            <person name="Simmons D."/>
            <person name="Wilczek-Boney K."/>
            <person name="Hale W."/>
            <person name="Jakkamsetti A."/>
            <person name="Pham P."/>
            <person name="Ruth R."/>
            <person name="San Lucas F."/>
            <person name="Warren J."/>
            <person name="Zhang J."/>
            <person name="Zhao Z."/>
            <person name="Zhou C."/>
            <person name="Zhu D."/>
            <person name="Lee S."/>
            <person name="Bess C."/>
            <person name="Blankenburg K."/>
            <person name="Forbes L."/>
            <person name="Fu Q."/>
            <person name="Gubbala S."/>
            <person name="Hirani K."/>
            <person name="Jayaseelan J.C."/>
            <person name="Lara F."/>
            <person name="Munidasa M."/>
            <person name="Palculict T."/>
            <person name="Patil S."/>
            <person name="Pu L.-L."/>
            <person name="Saada N."/>
            <person name="Tang L."/>
            <person name="Weissenberger G."/>
            <person name="Zhu Y."/>
            <person name="Hemphill L."/>
            <person name="Shang Y."/>
            <person name="Youmans B."/>
            <person name="Ayvaz T."/>
            <person name="Ross M."/>
            <person name="Santibanez J."/>
            <person name="Aqrawi P."/>
            <person name="Gross S."/>
            <person name="Joshi V."/>
            <person name="Fowler G."/>
            <person name="Nazareth L."/>
            <person name="Reid J."/>
            <person name="Worley K."/>
            <person name="Petrosino J."/>
            <person name="Highlander S."/>
            <person name="Gibbs R."/>
        </authorList>
    </citation>
    <scope>NUCLEOTIDE SEQUENCE [LARGE SCALE GENOMIC DNA]</scope>
    <source>
        <strain evidence="9 10">DSM 15829</strain>
    </source>
</reference>
<dbReference type="InterPro" id="IPR028362">
    <property type="entry name" value="AlgI"/>
</dbReference>
<comment type="subcellular location">
    <subcellularLocation>
        <location evidence="1">Cell membrane</location>
        <topology evidence="1">Multi-pass membrane protein</topology>
    </subcellularLocation>
</comment>
<evidence type="ECO:0000256" key="6">
    <source>
        <dbReference type="ARBA" id="ARBA00023136"/>
    </source>
</evidence>
<evidence type="ECO:0000256" key="7">
    <source>
        <dbReference type="PIRNR" id="PIRNR016636"/>
    </source>
</evidence>